<evidence type="ECO:0000259" key="5">
    <source>
        <dbReference type="Pfam" id="PF00899"/>
    </source>
</evidence>
<dbReference type="InterPro" id="IPR036291">
    <property type="entry name" value="NAD(P)-bd_dom_sf"/>
</dbReference>
<dbReference type="EMBL" id="WPHG01000005">
    <property type="protein sequence ID" value="MVA99350.1"/>
    <property type="molecule type" value="Genomic_DNA"/>
</dbReference>
<gene>
    <name evidence="7" type="ORF">GN330_19060</name>
</gene>
<comment type="pathway">
    <text evidence="1">Metabolic intermediate biosynthesis; chorismate biosynthesis; chorismate from D-erythrose 4-phosphate and phosphoenolpyruvate: step 4/7.</text>
</comment>
<protein>
    <submittedName>
        <fullName evidence="7">Shikimate dehydrogenase</fullName>
    </submittedName>
</protein>
<dbReference type="GO" id="GO:0009073">
    <property type="term" value="P:aromatic amino acid family biosynthetic process"/>
    <property type="evidence" value="ECO:0007669"/>
    <property type="project" value="UniProtKB-KW"/>
</dbReference>
<dbReference type="PANTHER" id="PTHR21089:SF1">
    <property type="entry name" value="BIFUNCTIONAL 3-DEHYDROQUINATE DEHYDRATASE_SHIKIMATE DEHYDROGENASE, CHLOROPLASTIC"/>
    <property type="match status" value="1"/>
</dbReference>
<name>A0A844QN34_9HYPH</name>
<dbReference type="SUPFAM" id="SSF53223">
    <property type="entry name" value="Aminoacid dehydrogenase-like, N-terminal domain"/>
    <property type="match status" value="1"/>
</dbReference>
<dbReference type="InterPro" id="IPR000594">
    <property type="entry name" value="ThiF_NAD_FAD-bd"/>
</dbReference>
<evidence type="ECO:0000313" key="8">
    <source>
        <dbReference type="Proteomes" id="UP000463224"/>
    </source>
</evidence>
<feature type="domain" description="THIF-type NAD/FAD binding fold" evidence="5">
    <location>
        <begin position="129"/>
        <end position="170"/>
    </location>
</feature>
<dbReference type="Gene3D" id="3.40.50.720">
    <property type="entry name" value="NAD(P)-binding Rossmann-like Domain"/>
    <property type="match status" value="1"/>
</dbReference>
<sequence>MFAPGAGALLTMMIGSPIAHAHLPAVFNRRFLRARLDALMAPVDLAAEALPAFFLSMRGWANCRGAVVTAPHKQACLTHVDRASLEAGLLGAVNVVTRHDDGTLEGDNVDGAGFLRAARAGGFDPDGASALVFGCGGAGSAIALALARAGLDRVRLVDTDTARAAALARLIEANSATRAETGPPDMLAPYNLVVNATAIGYDGQQTVFPLDTVAAGSLVADVLARPEKTAWLREAEGRGCTIQDGAAMAEAQFGLIARRFGLFGDKEEPV</sequence>
<evidence type="ECO:0000313" key="7">
    <source>
        <dbReference type="EMBL" id="MVA99350.1"/>
    </source>
</evidence>
<dbReference type="Pfam" id="PF00899">
    <property type="entry name" value="ThiF"/>
    <property type="match status" value="1"/>
</dbReference>
<dbReference type="InterPro" id="IPR022893">
    <property type="entry name" value="Shikimate_DH_fam"/>
</dbReference>
<evidence type="ECO:0000256" key="1">
    <source>
        <dbReference type="ARBA" id="ARBA00004871"/>
    </source>
</evidence>
<feature type="signal peptide" evidence="4">
    <location>
        <begin position="1"/>
        <end position="21"/>
    </location>
</feature>
<comment type="caution">
    <text evidence="7">The sequence shown here is derived from an EMBL/GenBank/DDBJ whole genome shotgun (WGS) entry which is preliminary data.</text>
</comment>
<evidence type="ECO:0000259" key="6">
    <source>
        <dbReference type="Pfam" id="PF08501"/>
    </source>
</evidence>
<feature type="chain" id="PRO_5032941978" evidence="4">
    <location>
        <begin position="22"/>
        <end position="270"/>
    </location>
</feature>
<keyword evidence="4" id="KW-0732">Signal</keyword>
<dbReference type="GO" id="GO:0005829">
    <property type="term" value="C:cytosol"/>
    <property type="evidence" value="ECO:0007669"/>
    <property type="project" value="TreeGrafter"/>
</dbReference>
<dbReference type="Pfam" id="PF08501">
    <property type="entry name" value="Shikimate_dh_N"/>
    <property type="match status" value="1"/>
</dbReference>
<accession>A0A844QN34</accession>
<dbReference type="InterPro" id="IPR013708">
    <property type="entry name" value="Shikimate_DH-bd_N"/>
</dbReference>
<dbReference type="GO" id="GO:0009423">
    <property type="term" value="P:chorismate biosynthetic process"/>
    <property type="evidence" value="ECO:0007669"/>
    <property type="project" value="TreeGrafter"/>
</dbReference>
<evidence type="ECO:0000256" key="2">
    <source>
        <dbReference type="ARBA" id="ARBA00023002"/>
    </source>
</evidence>
<dbReference type="GO" id="GO:0004764">
    <property type="term" value="F:shikimate 3-dehydrogenase (NADP+) activity"/>
    <property type="evidence" value="ECO:0007669"/>
    <property type="project" value="InterPro"/>
</dbReference>
<reference evidence="7 8" key="1">
    <citation type="submission" date="2019-12" db="EMBL/GenBank/DDBJ databases">
        <title>Nitratireductor arenosus sp. nov., Isolated from sea sand, Jeju island, South Korea.</title>
        <authorList>
            <person name="Kim W."/>
        </authorList>
    </citation>
    <scope>NUCLEOTIDE SEQUENCE [LARGE SCALE GENOMIC DNA]</scope>
    <source>
        <strain evidence="7 8">CAU 1489</strain>
    </source>
</reference>
<dbReference type="AlphaFoldDB" id="A0A844QN34"/>
<keyword evidence="2" id="KW-0560">Oxidoreductase</keyword>
<keyword evidence="3" id="KW-0028">Amino-acid biosynthesis</keyword>
<dbReference type="Gene3D" id="3.40.50.10860">
    <property type="entry name" value="Leucine Dehydrogenase, chain A, domain 1"/>
    <property type="match status" value="1"/>
</dbReference>
<dbReference type="GO" id="GO:0050661">
    <property type="term" value="F:NADP binding"/>
    <property type="evidence" value="ECO:0007669"/>
    <property type="project" value="TreeGrafter"/>
</dbReference>
<organism evidence="7 8">
    <name type="scientific">Nitratireductor arenosus</name>
    <dbReference type="NCBI Taxonomy" id="2682096"/>
    <lineage>
        <taxon>Bacteria</taxon>
        <taxon>Pseudomonadati</taxon>
        <taxon>Pseudomonadota</taxon>
        <taxon>Alphaproteobacteria</taxon>
        <taxon>Hyphomicrobiales</taxon>
        <taxon>Phyllobacteriaceae</taxon>
        <taxon>Nitratireductor</taxon>
    </lineage>
</organism>
<keyword evidence="8" id="KW-1185">Reference proteome</keyword>
<feature type="domain" description="Shikimate dehydrogenase substrate binding N-terminal" evidence="6">
    <location>
        <begin position="14"/>
        <end position="96"/>
    </location>
</feature>
<dbReference type="SUPFAM" id="SSF51735">
    <property type="entry name" value="NAD(P)-binding Rossmann-fold domains"/>
    <property type="match status" value="1"/>
</dbReference>
<proteinExistence type="predicted"/>
<evidence type="ECO:0000256" key="3">
    <source>
        <dbReference type="ARBA" id="ARBA00023141"/>
    </source>
</evidence>
<evidence type="ECO:0000256" key="4">
    <source>
        <dbReference type="SAM" id="SignalP"/>
    </source>
</evidence>
<dbReference type="GO" id="GO:0019632">
    <property type="term" value="P:shikimate metabolic process"/>
    <property type="evidence" value="ECO:0007669"/>
    <property type="project" value="TreeGrafter"/>
</dbReference>
<dbReference type="Proteomes" id="UP000463224">
    <property type="component" value="Unassembled WGS sequence"/>
</dbReference>
<dbReference type="PANTHER" id="PTHR21089">
    <property type="entry name" value="SHIKIMATE DEHYDROGENASE"/>
    <property type="match status" value="1"/>
</dbReference>
<keyword evidence="3" id="KW-0057">Aromatic amino acid biosynthesis</keyword>
<dbReference type="InterPro" id="IPR046346">
    <property type="entry name" value="Aminoacid_DH-like_N_sf"/>
</dbReference>